<dbReference type="Proteomes" id="UP000324222">
    <property type="component" value="Unassembled WGS sequence"/>
</dbReference>
<protein>
    <submittedName>
        <fullName evidence="1">Uncharacterized protein</fullName>
    </submittedName>
</protein>
<dbReference type="EMBL" id="VSRR010000171">
    <property type="protein sequence ID" value="MPC11590.1"/>
    <property type="molecule type" value="Genomic_DNA"/>
</dbReference>
<name>A0A5B7CQ54_PORTR</name>
<dbReference type="AlphaFoldDB" id="A0A5B7CQ54"/>
<proteinExistence type="predicted"/>
<reference evidence="1 2" key="1">
    <citation type="submission" date="2019-05" db="EMBL/GenBank/DDBJ databases">
        <title>Another draft genome of Portunus trituberculatus and its Hox gene families provides insights of decapod evolution.</title>
        <authorList>
            <person name="Jeong J.-H."/>
            <person name="Song I."/>
            <person name="Kim S."/>
            <person name="Choi T."/>
            <person name="Kim D."/>
            <person name="Ryu S."/>
            <person name="Kim W."/>
        </authorList>
    </citation>
    <scope>NUCLEOTIDE SEQUENCE [LARGE SCALE GENOMIC DNA]</scope>
    <source>
        <tissue evidence="1">Muscle</tissue>
    </source>
</reference>
<evidence type="ECO:0000313" key="2">
    <source>
        <dbReference type="Proteomes" id="UP000324222"/>
    </source>
</evidence>
<keyword evidence="2" id="KW-1185">Reference proteome</keyword>
<comment type="caution">
    <text evidence="1">The sequence shown here is derived from an EMBL/GenBank/DDBJ whole genome shotgun (WGS) entry which is preliminary data.</text>
</comment>
<evidence type="ECO:0000313" key="1">
    <source>
        <dbReference type="EMBL" id="MPC11590.1"/>
    </source>
</evidence>
<organism evidence="1 2">
    <name type="scientific">Portunus trituberculatus</name>
    <name type="common">Swimming crab</name>
    <name type="synonym">Neptunus trituberculatus</name>
    <dbReference type="NCBI Taxonomy" id="210409"/>
    <lineage>
        <taxon>Eukaryota</taxon>
        <taxon>Metazoa</taxon>
        <taxon>Ecdysozoa</taxon>
        <taxon>Arthropoda</taxon>
        <taxon>Crustacea</taxon>
        <taxon>Multicrustacea</taxon>
        <taxon>Malacostraca</taxon>
        <taxon>Eumalacostraca</taxon>
        <taxon>Eucarida</taxon>
        <taxon>Decapoda</taxon>
        <taxon>Pleocyemata</taxon>
        <taxon>Brachyura</taxon>
        <taxon>Eubrachyura</taxon>
        <taxon>Portunoidea</taxon>
        <taxon>Portunidae</taxon>
        <taxon>Portuninae</taxon>
        <taxon>Portunus</taxon>
    </lineage>
</organism>
<sequence>MLLFHGLITFVSRMYGSNTSDRYTAEAEFIHKVEPGDAIMGITWGFNIGDLVLHAAWCKTTHPTIYKERSQ</sequence>
<gene>
    <name evidence="1" type="ORF">E2C01_004260</name>
</gene>
<accession>A0A5B7CQ54</accession>